<feature type="signal peptide" evidence="1">
    <location>
        <begin position="1"/>
        <end position="22"/>
    </location>
</feature>
<dbReference type="EMBL" id="ABSV01000388">
    <property type="protein sequence ID" value="EDZ73240.1"/>
    <property type="molecule type" value="Genomic_DNA"/>
</dbReference>
<evidence type="ECO:0000313" key="2">
    <source>
        <dbReference type="EMBL" id="EDZ73240.1"/>
    </source>
</evidence>
<gene>
    <name evidence="2" type="ORF">AWRI1631_42250</name>
</gene>
<feature type="chain" id="PRO_5002836920" evidence="1">
    <location>
        <begin position="23"/>
        <end position="47"/>
    </location>
</feature>
<evidence type="ECO:0000256" key="1">
    <source>
        <dbReference type="SAM" id="SignalP"/>
    </source>
</evidence>
<dbReference type="AlphaFoldDB" id="B5VFQ4"/>
<keyword evidence="1" id="KW-0732">Signal</keyword>
<reference evidence="2 3" key="1">
    <citation type="journal article" date="2008" name="FEMS Yeast Res.">
        <title>Comparative genome analysis of a Saccharomyces cerevisiae wine strain.</title>
        <authorList>
            <person name="Borneman A.R."/>
            <person name="Forgan A.H."/>
            <person name="Pretorius I.S."/>
            <person name="Chambers P.J."/>
        </authorList>
    </citation>
    <scope>NUCLEOTIDE SEQUENCE [LARGE SCALE GENOMIC DNA]</scope>
    <source>
        <strain evidence="2 3">AWRI1631</strain>
    </source>
</reference>
<evidence type="ECO:0000313" key="3">
    <source>
        <dbReference type="Proteomes" id="UP000008988"/>
    </source>
</evidence>
<sequence length="47" mass="4899">MVSTCCLPIGLSVFCLIGSSKSTNSSATPSSIISSLLLETISTNFWT</sequence>
<protein>
    <submittedName>
        <fullName evidence="2">Uncharacterized protein</fullName>
    </submittedName>
</protein>
<name>B5VFQ4_YEAS6</name>
<proteinExistence type="predicted"/>
<accession>B5VFQ4</accession>
<organism evidence="2 3">
    <name type="scientific">Saccharomyces cerevisiae (strain AWRI1631)</name>
    <name type="common">Baker's yeast</name>
    <dbReference type="NCBI Taxonomy" id="545124"/>
    <lineage>
        <taxon>Eukaryota</taxon>
        <taxon>Fungi</taxon>
        <taxon>Dikarya</taxon>
        <taxon>Ascomycota</taxon>
        <taxon>Saccharomycotina</taxon>
        <taxon>Saccharomycetes</taxon>
        <taxon>Saccharomycetales</taxon>
        <taxon>Saccharomycetaceae</taxon>
        <taxon>Saccharomyces</taxon>
    </lineage>
</organism>
<comment type="caution">
    <text evidence="2">The sequence shown here is derived from an EMBL/GenBank/DDBJ whole genome shotgun (WGS) entry which is preliminary data.</text>
</comment>
<dbReference type="Proteomes" id="UP000008988">
    <property type="component" value="Unassembled WGS sequence"/>
</dbReference>